<dbReference type="AlphaFoldDB" id="A0A0F7S6S4"/>
<protein>
    <submittedName>
        <fullName evidence="1">Uncharacterized protein</fullName>
    </submittedName>
</protein>
<organism evidence="1 2">
    <name type="scientific">Sporisorium scitamineum</name>
    <dbReference type="NCBI Taxonomy" id="49012"/>
    <lineage>
        <taxon>Eukaryota</taxon>
        <taxon>Fungi</taxon>
        <taxon>Dikarya</taxon>
        <taxon>Basidiomycota</taxon>
        <taxon>Ustilaginomycotina</taxon>
        <taxon>Ustilaginomycetes</taxon>
        <taxon>Ustilaginales</taxon>
        <taxon>Ustilaginaceae</taxon>
        <taxon>Sporisorium</taxon>
    </lineage>
</organism>
<gene>
    <name evidence="1" type="primary">SSCI21180.1</name>
</gene>
<keyword evidence="2" id="KW-1185">Reference proteome</keyword>
<dbReference type="EMBL" id="CCFA01001092">
    <property type="protein sequence ID" value="CDW96969.1"/>
    <property type="molecule type" value="Genomic_DNA"/>
</dbReference>
<sequence length="145" mass="16382">MVDTLKLEAILTESYVHLANSKHIKMDSMVMLSINAQGANNELPCQEFGFEVLPKSKPFMILGKPWKTRVCVLQVYELDIMYIPSFEHCIHSWTPVMSVMHHRCILPIPSMPMEAICLLSATEPCMPSVKELKQLAVAAGPWLQI</sequence>
<evidence type="ECO:0000313" key="2">
    <source>
        <dbReference type="Proteomes" id="UP000242770"/>
    </source>
</evidence>
<name>A0A0F7S6S4_9BASI</name>
<dbReference type="Proteomes" id="UP000242770">
    <property type="component" value="Unassembled WGS sequence"/>
</dbReference>
<evidence type="ECO:0000313" key="1">
    <source>
        <dbReference type="EMBL" id="CDW96969.1"/>
    </source>
</evidence>
<accession>A0A0F7S6S4</accession>
<reference evidence="2" key="1">
    <citation type="submission" date="2014-06" db="EMBL/GenBank/DDBJ databases">
        <authorList>
            <person name="Berkman P.J."/>
        </authorList>
    </citation>
    <scope>NUCLEOTIDE SEQUENCE [LARGE SCALE GENOMIC DNA]</scope>
</reference>
<proteinExistence type="predicted"/>